<comment type="caution">
    <text evidence="2">The sequence shown here is derived from an EMBL/GenBank/DDBJ whole genome shotgun (WGS) entry which is preliminary data.</text>
</comment>
<accession>A0ABQ4F6Q9</accession>
<proteinExistence type="predicted"/>
<keyword evidence="3" id="KW-1185">Reference proteome</keyword>
<protein>
    <submittedName>
        <fullName evidence="2">Uncharacterized protein</fullName>
    </submittedName>
</protein>
<name>A0ABQ4F6Q9_9ACTN</name>
<sequence length="75" mass="8371">MWCGGGSTRDAVPDGDSGFENPFNSTSDSFCRAGKRPLIVPLSGTTYLQDERRLRALEDRVNPLRMEKWLVNIIG</sequence>
<dbReference type="Proteomes" id="UP000651728">
    <property type="component" value="Unassembled WGS sequence"/>
</dbReference>
<gene>
    <name evidence="2" type="ORF">Mam01_06490</name>
</gene>
<feature type="region of interest" description="Disordered" evidence="1">
    <location>
        <begin position="1"/>
        <end position="20"/>
    </location>
</feature>
<organism evidence="2 3">
    <name type="scientific">Microbispora amethystogenes</name>
    <dbReference type="NCBI Taxonomy" id="1427754"/>
    <lineage>
        <taxon>Bacteria</taxon>
        <taxon>Bacillati</taxon>
        <taxon>Actinomycetota</taxon>
        <taxon>Actinomycetes</taxon>
        <taxon>Streptosporangiales</taxon>
        <taxon>Streptosporangiaceae</taxon>
        <taxon>Microbispora</taxon>
    </lineage>
</organism>
<evidence type="ECO:0000256" key="1">
    <source>
        <dbReference type="SAM" id="MobiDB-lite"/>
    </source>
</evidence>
<evidence type="ECO:0000313" key="3">
    <source>
        <dbReference type="Proteomes" id="UP000651728"/>
    </source>
</evidence>
<dbReference type="EMBL" id="BOOB01000004">
    <property type="protein sequence ID" value="GIH30485.1"/>
    <property type="molecule type" value="Genomic_DNA"/>
</dbReference>
<evidence type="ECO:0000313" key="2">
    <source>
        <dbReference type="EMBL" id="GIH30485.1"/>
    </source>
</evidence>
<reference evidence="2 3" key="1">
    <citation type="submission" date="2021-01" db="EMBL/GenBank/DDBJ databases">
        <title>Whole genome shotgun sequence of Microbispora amethystogenes NBRC 101907.</title>
        <authorList>
            <person name="Komaki H."/>
            <person name="Tamura T."/>
        </authorList>
    </citation>
    <scope>NUCLEOTIDE SEQUENCE [LARGE SCALE GENOMIC DNA]</scope>
    <source>
        <strain evidence="2 3">NBRC 101907</strain>
    </source>
</reference>